<organism evidence="8 9">
    <name type="scientific">Haloferula sargassicola</name>
    <dbReference type="NCBI Taxonomy" id="490096"/>
    <lineage>
        <taxon>Bacteria</taxon>
        <taxon>Pseudomonadati</taxon>
        <taxon>Verrucomicrobiota</taxon>
        <taxon>Verrucomicrobiia</taxon>
        <taxon>Verrucomicrobiales</taxon>
        <taxon>Verrucomicrobiaceae</taxon>
        <taxon>Haloferula</taxon>
    </lineage>
</organism>
<dbReference type="CDD" id="cd06170">
    <property type="entry name" value="LuxR_C_like"/>
    <property type="match status" value="1"/>
</dbReference>
<gene>
    <name evidence="8" type="primary">degU_3</name>
    <name evidence="8" type="ORF">Hsar01_03726</name>
</gene>
<dbReference type="SMART" id="SM00448">
    <property type="entry name" value="REC"/>
    <property type="match status" value="1"/>
</dbReference>
<evidence type="ECO:0000313" key="8">
    <source>
        <dbReference type="EMBL" id="GAA5484482.1"/>
    </source>
</evidence>
<dbReference type="Pfam" id="PF00196">
    <property type="entry name" value="GerE"/>
    <property type="match status" value="1"/>
</dbReference>
<evidence type="ECO:0000256" key="3">
    <source>
        <dbReference type="ARBA" id="ARBA00023125"/>
    </source>
</evidence>
<feature type="domain" description="HTH luxR-type" evidence="6">
    <location>
        <begin position="158"/>
        <end position="223"/>
    </location>
</feature>
<dbReference type="Pfam" id="PF00072">
    <property type="entry name" value="Response_reg"/>
    <property type="match status" value="1"/>
</dbReference>
<dbReference type="EMBL" id="BAABRI010000026">
    <property type="protein sequence ID" value="GAA5484482.1"/>
    <property type="molecule type" value="Genomic_DNA"/>
</dbReference>
<dbReference type="SUPFAM" id="SSF46894">
    <property type="entry name" value="C-terminal effector domain of the bipartite response regulators"/>
    <property type="match status" value="1"/>
</dbReference>
<evidence type="ECO:0000256" key="4">
    <source>
        <dbReference type="ARBA" id="ARBA00023163"/>
    </source>
</evidence>
<dbReference type="PROSITE" id="PS00622">
    <property type="entry name" value="HTH_LUXR_1"/>
    <property type="match status" value="1"/>
</dbReference>
<comment type="caution">
    <text evidence="8">The sequence shown here is derived from an EMBL/GenBank/DDBJ whole genome shotgun (WGS) entry which is preliminary data.</text>
</comment>
<accession>A0ABP9USS7</accession>
<keyword evidence="9" id="KW-1185">Reference proteome</keyword>
<dbReference type="InterPro" id="IPR000792">
    <property type="entry name" value="Tscrpt_reg_LuxR_C"/>
</dbReference>
<evidence type="ECO:0000313" key="9">
    <source>
        <dbReference type="Proteomes" id="UP001476282"/>
    </source>
</evidence>
<name>A0ABP9USS7_9BACT</name>
<keyword evidence="3" id="KW-0238">DNA-binding</keyword>
<dbReference type="PANTHER" id="PTHR43214">
    <property type="entry name" value="TWO-COMPONENT RESPONSE REGULATOR"/>
    <property type="match status" value="1"/>
</dbReference>
<dbReference type="SUPFAM" id="SSF52172">
    <property type="entry name" value="CheY-like"/>
    <property type="match status" value="1"/>
</dbReference>
<feature type="modified residue" description="4-aspartylphosphate" evidence="5">
    <location>
        <position position="66"/>
    </location>
</feature>
<evidence type="ECO:0000256" key="2">
    <source>
        <dbReference type="ARBA" id="ARBA00023015"/>
    </source>
</evidence>
<dbReference type="InterPro" id="IPR039420">
    <property type="entry name" value="WalR-like"/>
</dbReference>
<evidence type="ECO:0000259" key="7">
    <source>
        <dbReference type="PROSITE" id="PS50110"/>
    </source>
</evidence>
<dbReference type="CDD" id="cd17535">
    <property type="entry name" value="REC_NarL-like"/>
    <property type="match status" value="1"/>
</dbReference>
<dbReference type="InterPro" id="IPR016032">
    <property type="entry name" value="Sig_transdc_resp-reg_C-effctor"/>
</dbReference>
<dbReference type="PROSITE" id="PS50043">
    <property type="entry name" value="HTH_LUXR_2"/>
    <property type="match status" value="1"/>
</dbReference>
<reference evidence="8 9" key="1">
    <citation type="submission" date="2024-02" db="EMBL/GenBank/DDBJ databases">
        <title>Haloferula sargassicola NBRC 104335.</title>
        <authorList>
            <person name="Ichikawa N."/>
            <person name="Katano-Makiyama Y."/>
            <person name="Hidaka K."/>
        </authorList>
    </citation>
    <scope>NUCLEOTIDE SEQUENCE [LARGE SCALE GENOMIC DNA]</scope>
    <source>
        <strain evidence="8 9">NBRC 104335</strain>
    </source>
</reference>
<keyword evidence="2" id="KW-0805">Transcription regulation</keyword>
<dbReference type="PANTHER" id="PTHR43214:SF41">
    <property type="entry name" value="NITRATE_NITRITE RESPONSE REGULATOR PROTEIN NARP"/>
    <property type="match status" value="1"/>
</dbReference>
<dbReference type="PROSITE" id="PS50110">
    <property type="entry name" value="RESPONSE_REGULATORY"/>
    <property type="match status" value="1"/>
</dbReference>
<dbReference type="InterPro" id="IPR011006">
    <property type="entry name" value="CheY-like_superfamily"/>
</dbReference>
<proteinExistence type="predicted"/>
<dbReference type="SMART" id="SM00421">
    <property type="entry name" value="HTH_LUXR"/>
    <property type="match status" value="1"/>
</dbReference>
<feature type="domain" description="Response regulatory" evidence="7">
    <location>
        <begin position="15"/>
        <end position="131"/>
    </location>
</feature>
<dbReference type="Gene3D" id="3.40.50.2300">
    <property type="match status" value="1"/>
</dbReference>
<protein>
    <submittedName>
        <fullName evidence="8">Transcriptional regulatory protein DegU</fullName>
    </submittedName>
</protein>
<evidence type="ECO:0000256" key="5">
    <source>
        <dbReference type="PROSITE-ProRule" id="PRU00169"/>
    </source>
</evidence>
<keyword evidence="4" id="KW-0804">Transcription</keyword>
<sequence length="233" mass="25285">MEIPGFSPIRERQAGIFVIDDHPLMREGLAKVVELEPDMQVTGETGQARGAVDRLLDAKPDAVLLDLSLKDGNGLELIKDIRAAGISAPILVLSMHDESLYAERALKAGANGYLMKDEATDQVVEGLRLVLSGEVYLSPRMNRLLLKRLSGGRGSADQDHGVTRLTDRELEILELIGRGQPSGAIAQTLGISPRTVGAHRSNIREKLGLASGSEVVRYAVQWVDAEMPDSFRP</sequence>
<dbReference type="Proteomes" id="UP001476282">
    <property type="component" value="Unassembled WGS sequence"/>
</dbReference>
<dbReference type="PRINTS" id="PR00038">
    <property type="entry name" value="HTHLUXR"/>
</dbReference>
<dbReference type="InterPro" id="IPR058245">
    <property type="entry name" value="NreC/VraR/RcsB-like_REC"/>
</dbReference>
<keyword evidence="1 5" id="KW-0597">Phosphoprotein</keyword>
<evidence type="ECO:0000256" key="1">
    <source>
        <dbReference type="ARBA" id="ARBA00022553"/>
    </source>
</evidence>
<evidence type="ECO:0000259" key="6">
    <source>
        <dbReference type="PROSITE" id="PS50043"/>
    </source>
</evidence>
<dbReference type="InterPro" id="IPR001789">
    <property type="entry name" value="Sig_transdc_resp-reg_receiver"/>
</dbReference>